<accession>A0A0E9U2N5</accession>
<reference evidence="1" key="1">
    <citation type="submission" date="2014-11" db="EMBL/GenBank/DDBJ databases">
        <authorList>
            <person name="Amaro Gonzalez C."/>
        </authorList>
    </citation>
    <scope>NUCLEOTIDE SEQUENCE</scope>
</reference>
<dbReference type="EMBL" id="GBXM01049142">
    <property type="protein sequence ID" value="JAH59435.1"/>
    <property type="molecule type" value="Transcribed_RNA"/>
</dbReference>
<reference evidence="1" key="2">
    <citation type="journal article" date="2015" name="Fish Shellfish Immunol.">
        <title>Early steps in the European eel (Anguilla anguilla)-Vibrio vulnificus interaction in the gills: Role of the RtxA13 toxin.</title>
        <authorList>
            <person name="Callol A."/>
            <person name="Pajuelo D."/>
            <person name="Ebbesson L."/>
            <person name="Teles M."/>
            <person name="MacKenzie S."/>
            <person name="Amaro C."/>
        </authorList>
    </citation>
    <scope>NUCLEOTIDE SEQUENCE</scope>
</reference>
<sequence length="53" mass="6214">MKNCSAWGVSQKLVDDSFIGCDFFFKSVHLRIIVTYKVLFRIYTIIINIKQTL</sequence>
<evidence type="ECO:0000313" key="1">
    <source>
        <dbReference type="EMBL" id="JAH59435.1"/>
    </source>
</evidence>
<dbReference type="AlphaFoldDB" id="A0A0E9U2N5"/>
<name>A0A0E9U2N5_ANGAN</name>
<protein>
    <submittedName>
        <fullName evidence="1">Uncharacterized protein</fullName>
    </submittedName>
</protein>
<proteinExistence type="predicted"/>
<organism evidence="1">
    <name type="scientific">Anguilla anguilla</name>
    <name type="common">European freshwater eel</name>
    <name type="synonym">Muraena anguilla</name>
    <dbReference type="NCBI Taxonomy" id="7936"/>
    <lineage>
        <taxon>Eukaryota</taxon>
        <taxon>Metazoa</taxon>
        <taxon>Chordata</taxon>
        <taxon>Craniata</taxon>
        <taxon>Vertebrata</taxon>
        <taxon>Euteleostomi</taxon>
        <taxon>Actinopterygii</taxon>
        <taxon>Neopterygii</taxon>
        <taxon>Teleostei</taxon>
        <taxon>Anguilliformes</taxon>
        <taxon>Anguillidae</taxon>
        <taxon>Anguilla</taxon>
    </lineage>
</organism>